<protein>
    <submittedName>
        <fullName evidence="1">Uncharacterized protein</fullName>
    </submittedName>
</protein>
<dbReference type="InParanoid" id="A0A804KZD0"/>
<dbReference type="Gramene" id="Ma10_t23030.1">
    <property type="protein sequence ID" value="Ma10_p23030.1"/>
    <property type="gene ID" value="Ma10_g23030"/>
</dbReference>
<organism evidence="1 2">
    <name type="scientific">Musa acuminata subsp. malaccensis</name>
    <name type="common">Wild banana</name>
    <name type="synonym">Musa malaccensis</name>
    <dbReference type="NCBI Taxonomy" id="214687"/>
    <lineage>
        <taxon>Eukaryota</taxon>
        <taxon>Viridiplantae</taxon>
        <taxon>Streptophyta</taxon>
        <taxon>Embryophyta</taxon>
        <taxon>Tracheophyta</taxon>
        <taxon>Spermatophyta</taxon>
        <taxon>Magnoliopsida</taxon>
        <taxon>Liliopsida</taxon>
        <taxon>Zingiberales</taxon>
        <taxon>Musaceae</taxon>
        <taxon>Musa</taxon>
    </lineage>
</organism>
<dbReference type="Proteomes" id="UP000012960">
    <property type="component" value="Unplaced"/>
</dbReference>
<evidence type="ECO:0000313" key="1">
    <source>
        <dbReference type="EnsemblPlants" id="Ma10_p23030.1"/>
    </source>
</evidence>
<name>A0A804KZD0_MUSAM</name>
<dbReference type="EnsemblPlants" id="Ma10_t23030.1">
    <property type="protein sequence ID" value="Ma10_p23030.1"/>
    <property type="gene ID" value="Ma10_g23030"/>
</dbReference>
<evidence type="ECO:0000313" key="2">
    <source>
        <dbReference type="Proteomes" id="UP000012960"/>
    </source>
</evidence>
<sequence>MLPTTWYSCYLPQAHHDLSEIPEALVRGGR</sequence>
<dbReference type="AlphaFoldDB" id="A0A804KZD0"/>
<accession>A0A804KZD0</accession>
<proteinExistence type="predicted"/>
<reference evidence="1" key="1">
    <citation type="submission" date="2021-05" db="UniProtKB">
        <authorList>
            <consortium name="EnsemblPlants"/>
        </authorList>
    </citation>
    <scope>IDENTIFICATION</scope>
    <source>
        <strain evidence="1">subsp. malaccensis</strain>
    </source>
</reference>
<keyword evidence="2" id="KW-1185">Reference proteome</keyword>